<name>A0A840FUU2_9BURK</name>
<dbReference type="RefSeq" id="WP_184642660.1">
    <property type="nucleotide sequence ID" value="NZ_JACIFZ010000017.1"/>
</dbReference>
<evidence type="ECO:0000313" key="1">
    <source>
        <dbReference type="EMBL" id="MBB4225963.1"/>
    </source>
</evidence>
<proteinExistence type="predicted"/>
<dbReference type="AlphaFoldDB" id="A0A840FUU2"/>
<dbReference type="EMBL" id="JACIFZ010000017">
    <property type="protein sequence ID" value="MBB4225963.1"/>
    <property type="molecule type" value="Genomic_DNA"/>
</dbReference>
<gene>
    <name evidence="1" type="ORF">GGD71_006776</name>
</gene>
<comment type="caution">
    <text evidence="1">The sequence shown here is derived from an EMBL/GenBank/DDBJ whole genome shotgun (WGS) entry which is preliminary data.</text>
</comment>
<dbReference type="Proteomes" id="UP000524450">
    <property type="component" value="Unassembled WGS sequence"/>
</dbReference>
<evidence type="ECO:0000313" key="2">
    <source>
        <dbReference type="Proteomes" id="UP000524450"/>
    </source>
</evidence>
<reference evidence="1 2" key="1">
    <citation type="submission" date="2020-08" db="EMBL/GenBank/DDBJ databases">
        <title>Genomic Encyclopedia of Type Strains, Phase IV (KMG-V): Genome sequencing to study the core and pangenomes of soil and plant-associated prokaryotes.</title>
        <authorList>
            <person name="Whitman W."/>
        </authorList>
    </citation>
    <scope>NUCLEOTIDE SEQUENCE [LARGE SCALE GENOMIC DNA]</scope>
    <source>
        <strain evidence="1 2">34/80</strain>
    </source>
</reference>
<protein>
    <submittedName>
        <fullName evidence="1">Uncharacterized protein</fullName>
    </submittedName>
</protein>
<sequence length="86" mass="9278">MEVKISLVACVAGIGAHDALTFQQPLLGSPSCEVRARVTDVENKWAFRCDAGSEHGAVLVEVEKPHGLSIGQLVYFRGELVAVDER</sequence>
<organism evidence="1 2">
    <name type="scientific">Variovorax guangxiensis</name>
    <dbReference type="NCBI Taxonomy" id="1775474"/>
    <lineage>
        <taxon>Bacteria</taxon>
        <taxon>Pseudomonadati</taxon>
        <taxon>Pseudomonadota</taxon>
        <taxon>Betaproteobacteria</taxon>
        <taxon>Burkholderiales</taxon>
        <taxon>Comamonadaceae</taxon>
        <taxon>Variovorax</taxon>
    </lineage>
</organism>
<accession>A0A840FUU2</accession>